<feature type="domain" description="Integrase catalytic" evidence="6">
    <location>
        <begin position="162"/>
        <end position="323"/>
    </location>
</feature>
<dbReference type="InterPro" id="IPR001598">
    <property type="entry name" value="Transposase_IS30_CS"/>
</dbReference>
<dbReference type="InterPro" id="IPR009057">
    <property type="entry name" value="Homeodomain-like_sf"/>
</dbReference>
<dbReference type="PROSITE" id="PS50994">
    <property type="entry name" value="INTEGRASE"/>
    <property type="match status" value="1"/>
</dbReference>
<dbReference type="GO" id="GO:0006313">
    <property type="term" value="P:DNA transposition"/>
    <property type="evidence" value="ECO:0007669"/>
    <property type="project" value="InterPro"/>
</dbReference>
<dbReference type="PROSITE" id="PS01043">
    <property type="entry name" value="TRANSPOSASE_IS30"/>
    <property type="match status" value="1"/>
</dbReference>
<keyword evidence="3" id="KW-0815">Transposition</keyword>
<dbReference type="GO" id="GO:0004803">
    <property type="term" value="F:transposase activity"/>
    <property type="evidence" value="ECO:0007669"/>
    <property type="project" value="InterPro"/>
</dbReference>
<evidence type="ECO:0000313" key="7">
    <source>
        <dbReference type="EMBL" id="KTC79588.1"/>
    </source>
</evidence>
<dbReference type="Proteomes" id="UP000054921">
    <property type="component" value="Unassembled WGS sequence"/>
</dbReference>
<dbReference type="AlphaFoldDB" id="A0A0W0S946"/>
<dbReference type="GO" id="GO:0015074">
    <property type="term" value="P:DNA integration"/>
    <property type="evidence" value="ECO:0007669"/>
    <property type="project" value="InterPro"/>
</dbReference>
<keyword evidence="5" id="KW-0233">DNA recombination</keyword>
<evidence type="ECO:0000256" key="5">
    <source>
        <dbReference type="ARBA" id="ARBA00023172"/>
    </source>
</evidence>
<comment type="function">
    <text evidence="1">Required for the transposition of the insertion element.</text>
</comment>
<evidence type="ECO:0000256" key="2">
    <source>
        <dbReference type="ARBA" id="ARBA00006363"/>
    </source>
</evidence>
<dbReference type="InterPro" id="IPR036397">
    <property type="entry name" value="RNaseH_sf"/>
</dbReference>
<dbReference type="GO" id="GO:0003677">
    <property type="term" value="F:DNA binding"/>
    <property type="evidence" value="ECO:0007669"/>
    <property type="project" value="UniProtKB-KW"/>
</dbReference>
<dbReference type="STRING" id="28084.Lche_1608"/>
<keyword evidence="4" id="KW-0238">DNA-binding</keyword>
<evidence type="ECO:0000256" key="4">
    <source>
        <dbReference type="ARBA" id="ARBA00023125"/>
    </source>
</evidence>
<dbReference type="OrthoDB" id="9803231at2"/>
<evidence type="ECO:0000313" key="8">
    <source>
        <dbReference type="Proteomes" id="UP000054921"/>
    </source>
</evidence>
<dbReference type="InterPro" id="IPR001584">
    <property type="entry name" value="Integrase_cat-core"/>
</dbReference>
<dbReference type="PATRIC" id="fig|28084.5.peg.1744"/>
<reference evidence="7 8" key="1">
    <citation type="submission" date="2015-11" db="EMBL/GenBank/DDBJ databases">
        <title>Genomic analysis of 38 Legionella species identifies large and diverse effector repertoires.</title>
        <authorList>
            <person name="Burstein D."/>
            <person name="Amaro F."/>
            <person name="Zusman T."/>
            <person name="Lifshitz Z."/>
            <person name="Cohen O."/>
            <person name="Gilbert J.A."/>
            <person name="Pupko T."/>
            <person name="Shuman H.A."/>
            <person name="Segal G."/>
        </authorList>
    </citation>
    <scope>NUCLEOTIDE SEQUENCE [LARGE SCALE GENOMIC DNA]</scope>
    <source>
        <strain evidence="7 8">ORW</strain>
    </source>
</reference>
<sequence length="335" mass="38830">MSYKHLDYLKRCQIQALWKAGFNQSQIAKEIGVHKSTISRELNKNITFVRTRLGYWTYKADYAQGYAEVRRREKPKQTKFTTEMGDFIRSKLSENWSPEQISGYAKRHNLFSISHERIYQFILSDKKNGGVLYKYLRHQHKKYRKRYGSPSRQGPIKNRVMIDERPEIVNEKKRLGDWEIDTIIGKQQQKAIVTLVERVSKKTLIGQVGTKKSNFVSAQVLNLLSGVKPFVLTITADNGVEFSQHEMISSTLGVDIYFAHPYHSWERGLNENTNGLIRQYIPKGKDFAEVTDADIINIQNKLNNRPRKSLGYATPNEVFSELASRYMNLSDNQNG</sequence>
<protein>
    <submittedName>
        <fullName evidence="7">IS30B/C/D transposase</fullName>
    </submittedName>
</protein>
<dbReference type="InterPro" id="IPR053392">
    <property type="entry name" value="Transposase_IS30-like"/>
</dbReference>
<proteinExistence type="inferred from homology"/>
<dbReference type="SUPFAM" id="SSF46689">
    <property type="entry name" value="Homeodomain-like"/>
    <property type="match status" value="1"/>
</dbReference>
<dbReference type="InterPro" id="IPR051917">
    <property type="entry name" value="Transposase-Integrase"/>
</dbReference>
<dbReference type="InterPro" id="IPR012337">
    <property type="entry name" value="RNaseH-like_sf"/>
</dbReference>
<dbReference type="InterPro" id="IPR025246">
    <property type="entry name" value="IS30-like_HTH"/>
</dbReference>
<gene>
    <name evidence="7" type="ORF">Lche_1608</name>
</gene>
<dbReference type="RefSeq" id="WP_058387702.1">
    <property type="nucleotide sequence ID" value="NZ_LNXW01000013.1"/>
</dbReference>
<organism evidence="7 8">
    <name type="scientific">Legionella cherrii</name>
    <dbReference type="NCBI Taxonomy" id="28084"/>
    <lineage>
        <taxon>Bacteria</taxon>
        <taxon>Pseudomonadati</taxon>
        <taxon>Pseudomonadota</taxon>
        <taxon>Gammaproteobacteria</taxon>
        <taxon>Legionellales</taxon>
        <taxon>Legionellaceae</taxon>
        <taxon>Legionella</taxon>
    </lineage>
</organism>
<dbReference type="Pfam" id="PF13936">
    <property type="entry name" value="HTH_38"/>
    <property type="match status" value="1"/>
</dbReference>
<dbReference type="PANTHER" id="PTHR10948:SF23">
    <property type="entry name" value="TRANSPOSASE INSI FOR INSERTION SEQUENCE ELEMENT IS30A-RELATED"/>
    <property type="match status" value="1"/>
</dbReference>
<dbReference type="Gene3D" id="3.30.420.10">
    <property type="entry name" value="Ribonuclease H-like superfamily/Ribonuclease H"/>
    <property type="match status" value="1"/>
</dbReference>
<dbReference type="SUPFAM" id="SSF53098">
    <property type="entry name" value="Ribonuclease H-like"/>
    <property type="match status" value="1"/>
</dbReference>
<dbReference type="NCBIfam" id="NF033563">
    <property type="entry name" value="transpos_IS30"/>
    <property type="match status" value="1"/>
</dbReference>
<dbReference type="PANTHER" id="PTHR10948">
    <property type="entry name" value="TRANSPOSASE"/>
    <property type="match status" value="1"/>
</dbReference>
<comment type="caution">
    <text evidence="7">The sequence shown here is derived from an EMBL/GenBank/DDBJ whole genome shotgun (WGS) entry which is preliminary data.</text>
</comment>
<evidence type="ECO:0000259" key="6">
    <source>
        <dbReference type="PROSITE" id="PS50994"/>
    </source>
</evidence>
<accession>A0A0W0S946</accession>
<dbReference type="EMBL" id="LNXW01000013">
    <property type="protein sequence ID" value="KTC79588.1"/>
    <property type="molecule type" value="Genomic_DNA"/>
</dbReference>
<evidence type="ECO:0000256" key="3">
    <source>
        <dbReference type="ARBA" id="ARBA00022578"/>
    </source>
</evidence>
<dbReference type="GO" id="GO:0005829">
    <property type="term" value="C:cytosol"/>
    <property type="evidence" value="ECO:0007669"/>
    <property type="project" value="TreeGrafter"/>
</dbReference>
<name>A0A0W0S946_9GAMM</name>
<comment type="similarity">
    <text evidence="2">Belongs to the transposase IS30 family.</text>
</comment>
<evidence type="ECO:0000256" key="1">
    <source>
        <dbReference type="ARBA" id="ARBA00002190"/>
    </source>
</evidence>